<dbReference type="Proteomes" id="UP000199341">
    <property type="component" value="Unassembled WGS sequence"/>
</dbReference>
<dbReference type="STRING" id="310781.SAMN05216259_10857"/>
<reference evidence="1 2" key="1">
    <citation type="submission" date="2016-10" db="EMBL/GenBank/DDBJ databases">
        <authorList>
            <person name="de Groot N.N."/>
        </authorList>
    </citation>
    <scope>NUCLEOTIDE SEQUENCE [LARGE SCALE GENOMIC DNA]</scope>
    <source>
        <strain evidence="1 2">CGMCC 4.2022</strain>
    </source>
</reference>
<proteinExistence type="predicted"/>
<sequence length="331" mass="36385">MTAGPAGTAVAAAAVPVPPTAADAVTDVAAAEDARLAGRRSRYVADLTAMHDRISLRGLVDRCDPLYVARRPDGLTVLAVPQSGLPDRYRLMIYGFRLAQYLRLRFASDEIAYGSALFAEPHDDHGEEVHVMALREETGAILRYVSYVGTTDEQPLPLTHPARRPFPAEVAHGVNFFDHVPVPDSVHSDEVWEVKRLVQRGSEQDASAATRLRVSLEMMLAFYRTLRALDPAPRYLVGDGEEGLAIRRLTRSLRDITVIEGTAPSLPHTDLHFPLYVTRDVVKPFVARAPGGEELDRLIGWLERALTAADPLAGFKNLVATVEGTIRRVRI</sequence>
<keyword evidence="2" id="KW-1185">Reference proteome</keyword>
<dbReference type="EMBL" id="FNIE01000008">
    <property type="protein sequence ID" value="SDO18514.1"/>
    <property type="molecule type" value="Genomic_DNA"/>
</dbReference>
<evidence type="ECO:0000313" key="1">
    <source>
        <dbReference type="EMBL" id="SDO18514.1"/>
    </source>
</evidence>
<dbReference type="RefSeq" id="WP_093785629.1">
    <property type="nucleotide sequence ID" value="NZ_FNIE01000008.1"/>
</dbReference>
<gene>
    <name evidence="1" type="ORF">SAMN05216259_10857</name>
</gene>
<name>A0A1H0HHJ0_9ACTN</name>
<dbReference type="AlphaFoldDB" id="A0A1H0HHJ0"/>
<evidence type="ECO:0000313" key="2">
    <source>
        <dbReference type="Proteomes" id="UP000199341"/>
    </source>
</evidence>
<protein>
    <submittedName>
        <fullName evidence="1">Uncharacterized protein</fullName>
    </submittedName>
</protein>
<dbReference type="OrthoDB" id="5175311at2"/>
<organism evidence="1 2">
    <name type="scientific">Actinacidiphila guanduensis</name>
    <dbReference type="NCBI Taxonomy" id="310781"/>
    <lineage>
        <taxon>Bacteria</taxon>
        <taxon>Bacillati</taxon>
        <taxon>Actinomycetota</taxon>
        <taxon>Actinomycetes</taxon>
        <taxon>Kitasatosporales</taxon>
        <taxon>Streptomycetaceae</taxon>
        <taxon>Actinacidiphila</taxon>
    </lineage>
</organism>
<accession>A0A1H0HHJ0</accession>